<dbReference type="CDD" id="cd17917">
    <property type="entry name" value="DEXHc_RHA-like"/>
    <property type="match status" value="1"/>
</dbReference>
<feature type="compositionally biased region" description="Low complexity" evidence="12">
    <location>
        <begin position="281"/>
        <end position="293"/>
    </location>
</feature>
<feature type="region of interest" description="Disordered" evidence="12">
    <location>
        <begin position="891"/>
        <end position="915"/>
    </location>
</feature>
<dbReference type="GO" id="GO:0016787">
    <property type="term" value="F:hydrolase activity"/>
    <property type="evidence" value="ECO:0007669"/>
    <property type="project" value="UniProtKB-KW"/>
</dbReference>
<dbReference type="Gene3D" id="1.20.120.1080">
    <property type="match status" value="1"/>
</dbReference>
<keyword evidence="16" id="KW-1185">Reference proteome</keyword>
<evidence type="ECO:0000256" key="5">
    <source>
        <dbReference type="ARBA" id="ARBA00022741"/>
    </source>
</evidence>
<dbReference type="FunFam" id="3.40.50.300:FF:000819">
    <property type="entry name" value="ATP dependent RNA helicase, putative"/>
    <property type="match status" value="1"/>
</dbReference>
<dbReference type="SUPFAM" id="SSF52540">
    <property type="entry name" value="P-loop containing nucleoside triphosphate hydrolases"/>
    <property type="match status" value="1"/>
</dbReference>
<keyword evidence="10" id="KW-0809">Transit peptide</keyword>
<dbReference type="Pfam" id="PF00270">
    <property type="entry name" value="DEAD"/>
    <property type="match status" value="1"/>
</dbReference>
<dbReference type="GO" id="GO:0005524">
    <property type="term" value="F:ATP binding"/>
    <property type="evidence" value="ECO:0007669"/>
    <property type="project" value="UniProtKB-KW"/>
</dbReference>
<dbReference type="OrthoDB" id="5600252at2759"/>
<evidence type="ECO:0000259" key="13">
    <source>
        <dbReference type="PROSITE" id="PS51192"/>
    </source>
</evidence>
<dbReference type="InterPro" id="IPR011545">
    <property type="entry name" value="DEAD/DEAH_box_helicase_dom"/>
</dbReference>
<keyword evidence="3" id="KW-0150">Chloroplast</keyword>
<feature type="compositionally biased region" description="Basic and acidic residues" evidence="12">
    <location>
        <begin position="399"/>
        <end position="412"/>
    </location>
</feature>
<dbReference type="PANTHER" id="PTHR18934:SF145">
    <property type="entry name" value="ATP-DEPENDENT RNA HELICASE DHX57-RELATED"/>
    <property type="match status" value="1"/>
</dbReference>
<evidence type="ECO:0000256" key="11">
    <source>
        <dbReference type="ARBA" id="ARBA00047984"/>
    </source>
</evidence>
<dbReference type="Pfam" id="PF00271">
    <property type="entry name" value="Helicase_C"/>
    <property type="match status" value="1"/>
</dbReference>
<evidence type="ECO:0000313" key="16">
    <source>
        <dbReference type="Proteomes" id="UP000244855"/>
    </source>
</evidence>
<dbReference type="InterPro" id="IPR027417">
    <property type="entry name" value="P-loop_NTPase"/>
</dbReference>
<accession>A0A2V1DUB4</accession>
<evidence type="ECO:0000256" key="2">
    <source>
        <dbReference type="ARBA" id="ARBA00012552"/>
    </source>
</evidence>
<dbReference type="InterPro" id="IPR014001">
    <property type="entry name" value="Helicase_ATP-bd"/>
</dbReference>
<feature type="domain" description="Helicase ATP-binding" evidence="13">
    <location>
        <begin position="695"/>
        <end position="866"/>
    </location>
</feature>
<dbReference type="GO" id="GO:0003723">
    <property type="term" value="F:RNA binding"/>
    <property type="evidence" value="ECO:0007669"/>
    <property type="project" value="UniProtKB-KW"/>
</dbReference>
<keyword evidence="8" id="KW-0067">ATP-binding</keyword>
<evidence type="ECO:0000259" key="14">
    <source>
        <dbReference type="PROSITE" id="PS51194"/>
    </source>
</evidence>
<dbReference type="EC" id="3.6.4.13" evidence="2"/>
<keyword evidence="7 15" id="KW-0347">Helicase</keyword>
<sequence length="1492" mass="166601">MPPNKKKKKPAGNPARGFATTSIASKPKPEKQPHAEEENPPTKDSQVEAEPPVVPASKSEPVPTKPDPTPEELEAQLERDELQLLVEKIAPKVRRESQRQVSKCQTDRRLLRSQAENMTVHDWLPNDIVDTIISLAQTESNDSNRRQGQQSLLKVLSEEDALTKLWMLDLILRDLHFLPEHTEAVLRWLCANAASVDKSASVWGLQEALEWLALDHCENVTFSYEEHKLQQSHADSSSNTPRPGTPTLDSAALAEAEHGRSIPTGSDRSEPTVDPKRQPDSVDQQSSDIAVSDIDSDLEPDQLIPTYLKVKGKLFEIDPGAADPPVRKQAKKTKVRDAKPSNQTQSPAVRKLLSQIQQLESDPLFHAQEAEAQWPTRRNEIARIKAAQRTDINPSPSMPDKKSGNIDQDSKVSKIIQKSQPIEQKVELNTEDSVSDGEDGGLLGDMFSSLPDDVAPGGNSDQQATSENVRIRDFGKQTGITPRRVLEEAVRSRDSDARITYKIVSPTIYSCRHLLTINWSRTQTTEFDTDIDGVVSTLSPKRSSFEASTIAALSVEQSEGFISTVALFSICAPLSKEEKVFLRLTSNWRDVYRSFLEHRKTRLDAADRDTIKYIRSIIQDQLENEESDGVVLTSRFKARQQAVTSSGSSSGHNTPRQAFEGLRELWLQKSSAPSYQRMLIGRSSLPVYGFRDSILATIDQHQITIICGETGCGKSTQIPSFLLEHELSQGKPCKIFCTEPRRISAISLAQRVSEELGEGPKDLGTFRSLVGYAIRLESKTSPSTRLVFATVGVVLRMLESTQDLNEVTHLVIDEVHERSIDTDFLLIILRSLILKRPELKIILMSATVDAQRFSQYLNGAPILNVPGRTFPVQTKFLEDAIELTHYTSSAEQPIEGKTSDDDDDEEIASKEKSGIPNKLPGYSAATRNALSNYDEYAIDYELIARLMEVVAYDPQLSQYSNAILCFLPGIAEIRQLNDILVAHPSFDKQWLIYPLHSTISSEEQQAAFLIPPPGVRKIVLATNIAETGVTIPDITCVIDTGKHKEMRFDERRQLSRLTQSFISRANAKQRKGRAGRVQEGLCFHLFTQYRHDNLMMDQQTPEMLRLSLQDLVMRTKICKLGDIEKTLSEALDPPTGRNIRRAIDALIEVDALTPGEELTSLGRQIAILPLDAHLGKLVLLGSIFSCVDVTITIAAILSSKSPFLTPFHAKQRADAARFAFKKGDSDLLTTYNAYKSWKTVCTTPGRSEQHFCHKNFLSAANLANIEDLKAQLLSSLAEAGFVHLSPDERRALSRYRSTTSSRHRTFVTVPPSHDAHSDNDILVNSVIAAAFYPKILLRDGKGWRNISNNQTVSLSPTSVNKISNINPASARFLSYYHIMQSTSKFYNAHSTSIAYPLPMVLMVGADMDFKLHAGVVGFPNNTLRFAVKDWRAAVALKALRRRVKEILSAAWRNPGREMNGRDREWVGLFERVFVERFEKEEKIREKGGLKGK</sequence>
<dbReference type="SMART" id="SM00487">
    <property type="entry name" value="DEXDc"/>
    <property type="match status" value="1"/>
</dbReference>
<name>A0A2V1DUB4_9PLEO</name>
<dbReference type="PROSITE" id="PS51194">
    <property type="entry name" value="HELICASE_CTER"/>
    <property type="match status" value="1"/>
</dbReference>
<keyword evidence="4" id="KW-0934">Plastid</keyword>
<feature type="compositionally biased region" description="Basic and acidic residues" evidence="12">
    <location>
        <begin position="27"/>
        <end position="41"/>
    </location>
</feature>
<dbReference type="FunFam" id="1.20.120.1080:FF:000002">
    <property type="entry name" value="Putative ATP-dependent RNA helicase DHX36"/>
    <property type="match status" value="1"/>
</dbReference>
<dbReference type="Proteomes" id="UP000244855">
    <property type="component" value="Unassembled WGS sequence"/>
</dbReference>
<feature type="region of interest" description="Disordered" evidence="12">
    <location>
        <begin position="317"/>
        <end position="348"/>
    </location>
</feature>
<feature type="compositionally biased region" description="Basic and acidic residues" evidence="12">
    <location>
        <begin position="267"/>
        <end position="280"/>
    </location>
</feature>
<organism evidence="15 16">
    <name type="scientific">Periconia macrospinosa</name>
    <dbReference type="NCBI Taxonomy" id="97972"/>
    <lineage>
        <taxon>Eukaryota</taxon>
        <taxon>Fungi</taxon>
        <taxon>Dikarya</taxon>
        <taxon>Ascomycota</taxon>
        <taxon>Pezizomycotina</taxon>
        <taxon>Dothideomycetes</taxon>
        <taxon>Pleosporomycetidae</taxon>
        <taxon>Pleosporales</taxon>
        <taxon>Massarineae</taxon>
        <taxon>Periconiaceae</taxon>
        <taxon>Periconia</taxon>
    </lineage>
</organism>
<dbReference type="Gene3D" id="3.40.50.300">
    <property type="entry name" value="P-loop containing nucleotide triphosphate hydrolases"/>
    <property type="match status" value="2"/>
</dbReference>
<feature type="compositionally biased region" description="Acidic residues" evidence="12">
    <location>
        <begin position="429"/>
        <end position="439"/>
    </location>
</feature>
<evidence type="ECO:0000256" key="12">
    <source>
        <dbReference type="SAM" id="MobiDB-lite"/>
    </source>
</evidence>
<dbReference type="FunFam" id="3.40.50.300:FF:000500">
    <property type="entry name" value="ATP-dependent RNA helicase DHX29"/>
    <property type="match status" value="1"/>
</dbReference>
<feature type="domain" description="Helicase C-terminal" evidence="14">
    <location>
        <begin position="955"/>
        <end position="1119"/>
    </location>
</feature>
<feature type="region of interest" description="Disordered" evidence="12">
    <location>
        <begin position="256"/>
        <end position="297"/>
    </location>
</feature>
<keyword evidence="6" id="KW-0378">Hydrolase</keyword>
<dbReference type="PANTHER" id="PTHR18934">
    <property type="entry name" value="ATP-DEPENDENT RNA HELICASE"/>
    <property type="match status" value="1"/>
</dbReference>
<dbReference type="Pfam" id="PF21010">
    <property type="entry name" value="HA2_C"/>
    <property type="match status" value="1"/>
</dbReference>
<evidence type="ECO:0000256" key="1">
    <source>
        <dbReference type="ARBA" id="ARBA00004229"/>
    </source>
</evidence>
<reference evidence="15 16" key="1">
    <citation type="journal article" date="2018" name="Sci. Rep.">
        <title>Comparative genomics provides insights into the lifestyle and reveals functional heterogeneity of dark septate endophytic fungi.</title>
        <authorList>
            <person name="Knapp D.G."/>
            <person name="Nemeth J.B."/>
            <person name="Barry K."/>
            <person name="Hainaut M."/>
            <person name="Henrissat B."/>
            <person name="Johnson J."/>
            <person name="Kuo A."/>
            <person name="Lim J.H.P."/>
            <person name="Lipzen A."/>
            <person name="Nolan M."/>
            <person name="Ohm R.A."/>
            <person name="Tamas L."/>
            <person name="Grigoriev I.V."/>
            <person name="Spatafora J.W."/>
            <person name="Nagy L.G."/>
            <person name="Kovacs G.M."/>
        </authorList>
    </citation>
    <scope>NUCLEOTIDE SEQUENCE [LARGE SCALE GENOMIC DNA]</scope>
    <source>
        <strain evidence="15 16">DSE2036</strain>
    </source>
</reference>
<dbReference type="SMART" id="SM00490">
    <property type="entry name" value="HELICc"/>
    <property type="match status" value="1"/>
</dbReference>
<dbReference type="STRING" id="97972.A0A2V1DUB4"/>
<dbReference type="InterPro" id="IPR001650">
    <property type="entry name" value="Helicase_C-like"/>
</dbReference>
<evidence type="ECO:0000313" key="15">
    <source>
        <dbReference type="EMBL" id="PVI01751.1"/>
    </source>
</evidence>
<feature type="compositionally biased region" description="Polar residues" evidence="12">
    <location>
        <begin position="459"/>
        <end position="468"/>
    </location>
</feature>
<comment type="catalytic activity">
    <reaction evidence="11">
        <text>ATP + H2O = ADP + phosphate + H(+)</text>
        <dbReference type="Rhea" id="RHEA:13065"/>
        <dbReference type="ChEBI" id="CHEBI:15377"/>
        <dbReference type="ChEBI" id="CHEBI:15378"/>
        <dbReference type="ChEBI" id="CHEBI:30616"/>
        <dbReference type="ChEBI" id="CHEBI:43474"/>
        <dbReference type="ChEBI" id="CHEBI:456216"/>
        <dbReference type="EC" id="3.6.4.13"/>
    </reaction>
</comment>
<protein>
    <recommendedName>
        <fullName evidence="2">RNA helicase</fullName>
        <ecNumber evidence="2">3.6.4.13</ecNumber>
    </recommendedName>
</protein>
<evidence type="ECO:0000256" key="10">
    <source>
        <dbReference type="ARBA" id="ARBA00022946"/>
    </source>
</evidence>
<dbReference type="SMART" id="SM00847">
    <property type="entry name" value="HA2"/>
    <property type="match status" value="1"/>
</dbReference>
<evidence type="ECO:0000256" key="3">
    <source>
        <dbReference type="ARBA" id="ARBA00022528"/>
    </source>
</evidence>
<evidence type="ECO:0000256" key="4">
    <source>
        <dbReference type="ARBA" id="ARBA00022640"/>
    </source>
</evidence>
<dbReference type="GO" id="GO:0003724">
    <property type="term" value="F:RNA helicase activity"/>
    <property type="evidence" value="ECO:0007669"/>
    <property type="project" value="UniProtKB-EC"/>
</dbReference>
<feature type="region of interest" description="Disordered" evidence="12">
    <location>
        <begin position="386"/>
        <end position="468"/>
    </location>
</feature>
<feature type="region of interest" description="Disordered" evidence="12">
    <location>
        <begin position="1"/>
        <end position="73"/>
    </location>
</feature>
<evidence type="ECO:0000256" key="7">
    <source>
        <dbReference type="ARBA" id="ARBA00022806"/>
    </source>
</evidence>
<dbReference type="PROSITE" id="PS51192">
    <property type="entry name" value="HELICASE_ATP_BIND_1"/>
    <property type="match status" value="1"/>
</dbReference>
<evidence type="ECO:0000256" key="8">
    <source>
        <dbReference type="ARBA" id="ARBA00022840"/>
    </source>
</evidence>
<feature type="compositionally biased region" description="Basic residues" evidence="12">
    <location>
        <begin position="1"/>
        <end position="10"/>
    </location>
</feature>
<keyword evidence="9" id="KW-0694">RNA-binding</keyword>
<dbReference type="InterPro" id="IPR007502">
    <property type="entry name" value="Helicase-assoc_dom"/>
</dbReference>
<evidence type="ECO:0000256" key="9">
    <source>
        <dbReference type="ARBA" id="ARBA00022884"/>
    </source>
</evidence>
<dbReference type="EMBL" id="KZ805353">
    <property type="protein sequence ID" value="PVI01751.1"/>
    <property type="molecule type" value="Genomic_DNA"/>
</dbReference>
<comment type="subcellular location">
    <subcellularLocation>
        <location evidence="1">Plastid</location>
        <location evidence="1">Chloroplast</location>
    </subcellularLocation>
</comment>
<dbReference type="CDD" id="cd18791">
    <property type="entry name" value="SF2_C_RHA"/>
    <property type="match status" value="1"/>
</dbReference>
<proteinExistence type="predicted"/>
<gene>
    <name evidence="15" type="ORF">DM02DRAFT_336995</name>
</gene>
<evidence type="ECO:0000256" key="6">
    <source>
        <dbReference type="ARBA" id="ARBA00022801"/>
    </source>
</evidence>
<keyword evidence="5" id="KW-0547">Nucleotide-binding</keyword>